<dbReference type="HOGENOM" id="CLU_3112962_0_0_2"/>
<dbReference type="EMBL" id="CP001870">
    <property type="protein sequence ID" value="AFK21117.1"/>
    <property type="molecule type" value="Genomic_DNA"/>
</dbReference>
<gene>
    <name evidence="1" type="ordered locus">HFX_5286</name>
</gene>
<name>I3RA57_HALMT</name>
<keyword evidence="1" id="KW-0614">Plasmid</keyword>
<sequence>MDSPYLWTVISSLQDVELEFVPFRGTRLQTSALQFGTWRFRKKTGQEPDT</sequence>
<evidence type="ECO:0000313" key="2">
    <source>
        <dbReference type="Proteomes" id="UP000006469"/>
    </source>
</evidence>
<evidence type="ECO:0000313" key="1">
    <source>
        <dbReference type="EMBL" id="AFK21117.1"/>
    </source>
</evidence>
<dbReference type="Proteomes" id="UP000006469">
    <property type="component" value="Plasmid pHM300"/>
</dbReference>
<dbReference type="KEGG" id="hme:HFX_5286"/>
<protein>
    <submittedName>
        <fullName evidence="1">Uncharacterized protein</fullName>
    </submittedName>
</protein>
<dbReference type="AlphaFoldDB" id="I3RA57"/>
<accession>I3RA57</accession>
<organism evidence="1 2">
    <name type="scientific">Haloferax mediterranei (strain ATCC 33500 / DSM 1411 / JCM 8866 / NBRC 14739 / NCIMB 2177 / R-4)</name>
    <name type="common">Halobacterium mediterranei</name>
    <dbReference type="NCBI Taxonomy" id="523841"/>
    <lineage>
        <taxon>Archaea</taxon>
        <taxon>Methanobacteriati</taxon>
        <taxon>Methanobacteriota</taxon>
        <taxon>Stenosarchaea group</taxon>
        <taxon>Halobacteria</taxon>
        <taxon>Halobacteriales</taxon>
        <taxon>Haloferacaceae</taxon>
        <taxon>Haloferax</taxon>
    </lineage>
</organism>
<proteinExistence type="predicted"/>
<reference evidence="1 2" key="1">
    <citation type="journal article" date="2012" name="J. Bacteriol.">
        <title>Complete genome sequence of the metabolically versatile halophilic archaeon Haloferax mediterranei, a poly(3-hydroxybutyrate-co-3-hydroxyvalerate) producer.</title>
        <authorList>
            <person name="Han J."/>
            <person name="Zhang F."/>
            <person name="Hou J."/>
            <person name="Liu X."/>
            <person name="Li M."/>
            <person name="Liu H."/>
            <person name="Cai L."/>
            <person name="Zhang B."/>
            <person name="Chen Y."/>
            <person name="Zhou J."/>
            <person name="Hu S."/>
            <person name="Xiang H."/>
        </authorList>
    </citation>
    <scope>NUCLEOTIDE SEQUENCE [LARGE SCALE GENOMIC DNA]</scope>
    <source>
        <strain evidence="2">ATCC 33500 / DSM 1411 / JCM 8866 / NBRC 14739 / NCIMB 2177 / R-4</strain>
        <plasmid evidence="2">pHM300</plasmid>
    </source>
</reference>
<geneLocation type="plasmid" evidence="1 2">
    <name>pHM300</name>
</geneLocation>